<dbReference type="Gene3D" id="3.40.1350.10">
    <property type="match status" value="1"/>
</dbReference>
<dbReference type="InterPro" id="IPR003509">
    <property type="entry name" value="UPF0102_YraN-like"/>
</dbReference>
<dbReference type="OrthoDB" id="9802516at2"/>
<dbReference type="EMBL" id="JNFF01000055">
    <property type="protein sequence ID" value="KEQ29944.1"/>
    <property type="molecule type" value="Genomic_DNA"/>
</dbReference>
<dbReference type="InterPro" id="IPR011335">
    <property type="entry name" value="Restrct_endonuc-II-like"/>
</dbReference>
<reference evidence="3 4" key="1">
    <citation type="journal article" date="1992" name="Int. J. Syst. Bacteriol.">
        <title>Sphingobacterium antarcticus sp. nov. a Psychrotrophic Bacterium from the Soils of Schirmacher Oasis, Antarctica.</title>
        <authorList>
            <person name="Shivaji S."/>
            <person name="Ray M.K."/>
            <person name="Rao N.S."/>
            <person name="Saiserr L."/>
            <person name="Jagannadham M.V."/>
            <person name="Kumar G.S."/>
            <person name="Reddy G."/>
            <person name="Bhargava P.M."/>
        </authorList>
    </citation>
    <scope>NUCLEOTIDE SEQUENCE [LARGE SCALE GENOMIC DNA]</scope>
    <source>
        <strain evidence="3 4">4BY</strain>
    </source>
</reference>
<evidence type="ECO:0000256" key="2">
    <source>
        <dbReference type="HAMAP-Rule" id="MF_00048"/>
    </source>
</evidence>
<protein>
    <recommendedName>
        <fullName evidence="2">UPF0102 protein N180_15805</fullName>
    </recommendedName>
</protein>
<comment type="similarity">
    <text evidence="1 2">Belongs to the UPF0102 family.</text>
</comment>
<dbReference type="AlphaFoldDB" id="A0A081PGX1"/>
<dbReference type="PANTHER" id="PTHR34039:SF1">
    <property type="entry name" value="UPF0102 PROTEIN YRAN"/>
    <property type="match status" value="1"/>
</dbReference>
<dbReference type="Proteomes" id="UP000028007">
    <property type="component" value="Unassembled WGS sequence"/>
</dbReference>
<dbReference type="RefSeq" id="WP_037440892.1">
    <property type="nucleotide sequence ID" value="NZ_JNFF01000055.1"/>
</dbReference>
<evidence type="ECO:0000256" key="1">
    <source>
        <dbReference type="ARBA" id="ARBA00006738"/>
    </source>
</evidence>
<dbReference type="eggNOG" id="COG0792">
    <property type="taxonomic scope" value="Bacteria"/>
</dbReference>
<sequence>MSLHLELGRTGERLASDYLEASGYLILERNWVYGRAEVDLIAWFENKLIFVEVKTRRSVLHGEPEDFVDWKKERQLEMASSVYIARRQHQGEIRFDIVAIVFENKDLYHINHIEDAFWPG</sequence>
<evidence type="ECO:0000313" key="4">
    <source>
        <dbReference type="Proteomes" id="UP000028007"/>
    </source>
</evidence>
<gene>
    <name evidence="3" type="ORF">N180_15805</name>
</gene>
<keyword evidence="4" id="KW-1185">Reference proteome</keyword>
<accession>A0A081PGX1</accession>
<comment type="caution">
    <text evidence="3">The sequence shown here is derived from an EMBL/GenBank/DDBJ whole genome shotgun (WGS) entry which is preliminary data.</text>
</comment>
<dbReference type="HAMAP" id="MF_00048">
    <property type="entry name" value="UPF0102"/>
    <property type="match status" value="1"/>
</dbReference>
<dbReference type="Pfam" id="PF02021">
    <property type="entry name" value="UPF0102"/>
    <property type="match status" value="1"/>
</dbReference>
<dbReference type="CDD" id="cd20736">
    <property type="entry name" value="PoNe_Nuclease"/>
    <property type="match status" value="1"/>
</dbReference>
<dbReference type="GO" id="GO:0003676">
    <property type="term" value="F:nucleic acid binding"/>
    <property type="evidence" value="ECO:0007669"/>
    <property type="project" value="InterPro"/>
</dbReference>
<dbReference type="SUPFAM" id="SSF52980">
    <property type="entry name" value="Restriction endonuclease-like"/>
    <property type="match status" value="1"/>
</dbReference>
<dbReference type="NCBIfam" id="NF009150">
    <property type="entry name" value="PRK12497.1-3"/>
    <property type="match status" value="1"/>
</dbReference>
<name>A0A081PGX1_9SPHI</name>
<dbReference type="PANTHER" id="PTHR34039">
    <property type="entry name" value="UPF0102 PROTEIN YRAN"/>
    <property type="match status" value="1"/>
</dbReference>
<dbReference type="InterPro" id="IPR011856">
    <property type="entry name" value="tRNA_endonuc-like_dom_sf"/>
</dbReference>
<proteinExistence type="inferred from homology"/>
<evidence type="ECO:0000313" key="3">
    <source>
        <dbReference type="EMBL" id="KEQ29944.1"/>
    </source>
</evidence>
<organism evidence="3 4">
    <name type="scientific">Pedobacter antarcticus 4BY</name>
    <dbReference type="NCBI Taxonomy" id="1358423"/>
    <lineage>
        <taxon>Bacteria</taxon>
        <taxon>Pseudomonadati</taxon>
        <taxon>Bacteroidota</taxon>
        <taxon>Sphingobacteriia</taxon>
        <taxon>Sphingobacteriales</taxon>
        <taxon>Sphingobacteriaceae</taxon>
        <taxon>Pedobacter</taxon>
    </lineage>
</organism>